<evidence type="ECO:0000256" key="1">
    <source>
        <dbReference type="ARBA" id="ARBA00022531"/>
    </source>
</evidence>
<evidence type="ECO:0000256" key="2">
    <source>
        <dbReference type="ARBA" id="ARBA00023276"/>
    </source>
</evidence>
<comment type="caution">
    <text evidence="5">The sequence shown here is derived from an EMBL/GenBank/DDBJ whole genome shotgun (WGS) entry which is preliminary data.</text>
</comment>
<evidence type="ECO:0000259" key="3">
    <source>
        <dbReference type="Pfam" id="PF14870"/>
    </source>
</evidence>
<dbReference type="Gene3D" id="2.60.40.4070">
    <property type="match status" value="1"/>
</dbReference>
<dbReference type="InterPro" id="IPR028203">
    <property type="entry name" value="PSII_CF48-like_dom"/>
</dbReference>
<accession>A0A7C6ECP5</accession>
<protein>
    <submittedName>
        <fullName evidence="5">T9SS type A sorting domain-containing protein</fullName>
    </submittedName>
</protein>
<dbReference type="Pfam" id="PF18962">
    <property type="entry name" value="Por_Secre_tail"/>
    <property type="match status" value="1"/>
</dbReference>
<reference evidence="5" key="1">
    <citation type="journal article" date="2020" name="mSystems">
        <title>Genome- and Community-Level Interaction Insights into Carbon Utilization and Element Cycling Functions of Hydrothermarchaeota in Hydrothermal Sediment.</title>
        <authorList>
            <person name="Zhou Z."/>
            <person name="Liu Y."/>
            <person name="Xu W."/>
            <person name="Pan J."/>
            <person name="Luo Z.H."/>
            <person name="Li M."/>
        </authorList>
    </citation>
    <scope>NUCLEOTIDE SEQUENCE [LARGE SCALE GENOMIC DNA]</scope>
    <source>
        <strain evidence="5">SpSt-876</strain>
    </source>
</reference>
<dbReference type="InterPro" id="IPR026444">
    <property type="entry name" value="Secre_tail"/>
</dbReference>
<dbReference type="Gene3D" id="2.130.10.10">
    <property type="entry name" value="YVTN repeat-like/Quinoprotein amine dehydrogenase"/>
    <property type="match status" value="1"/>
</dbReference>
<feature type="domain" description="Photosynthesis system II assembly factor Ycf48/Hcf136-like" evidence="3">
    <location>
        <begin position="170"/>
        <end position="259"/>
    </location>
</feature>
<sequence length="401" mass="44891">MAPNSDHAWVVTSDTTLVLHTWDGGVSWEQQQILTTRPFSDVFFLDSLSGWVITECAAVIWHTTNGGRSWYWQNIGGLKRTNRIFFLDTLLGLATGWGPLFLRTSDGGVYWAQMYIAWLPYDTVDFYGVSFVDSLNGWMCAGQYPKEWGGDTIFKKGQGFIVHSEDGGDSWVLQKRDTIYDFFDIKFKDSLEGWVVGGNDSTMEGCVFHTTDGGLNWNLQTLPPEAKILNSLELIGEDKLWAVGKSGTIIHSNDGNTWQMQVSGVDTTLYDVDFADSLRGLIAGDGVVLYTRDGGNTWNEANIVGITNNIPSQSNRIGIIAYPNPFSKKITIQFLSDVIPNRLKIYDVTGKLVNTIHLKSLSPNRCLVFSVFDQKGKEIKPGVYFIKLESQNHKLRLVKAK</sequence>
<dbReference type="EMBL" id="DTLI01000117">
    <property type="protein sequence ID" value="HHS52099.1"/>
    <property type="molecule type" value="Genomic_DNA"/>
</dbReference>
<dbReference type="PANTHER" id="PTHR47199">
    <property type="entry name" value="PHOTOSYSTEM II STABILITY/ASSEMBLY FACTOR HCF136, CHLOROPLASTIC"/>
    <property type="match status" value="1"/>
</dbReference>
<name>A0A7C6ECP5_UNCW3</name>
<dbReference type="NCBIfam" id="TIGR04183">
    <property type="entry name" value="Por_Secre_tail"/>
    <property type="match status" value="1"/>
</dbReference>
<dbReference type="GO" id="GO:0015979">
    <property type="term" value="P:photosynthesis"/>
    <property type="evidence" value="ECO:0007669"/>
    <property type="project" value="UniProtKB-KW"/>
</dbReference>
<gene>
    <name evidence="5" type="ORF">ENW73_04445</name>
</gene>
<dbReference type="SUPFAM" id="SSF110296">
    <property type="entry name" value="Oligoxyloglucan reducing end-specific cellobiohydrolase"/>
    <property type="match status" value="2"/>
</dbReference>
<keyword evidence="2" id="KW-0604">Photosystem II</keyword>
<proteinExistence type="predicted"/>
<dbReference type="GO" id="GO:0009523">
    <property type="term" value="C:photosystem II"/>
    <property type="evidence" value="ECO:0007669"/>
    <property type="project" value="UniProtKB-KW"/>
</dbReference>
<dbReference type="Pfam" id="PF14870">
    <property type="entry name" value="PSII_BNR"/>
    <property type="match status" value="1"/>
</dbReference>
<evidence type="ECO:0000313" key="5">
    <source>
        <dbReference type="EMBL" id="HHS52099.1"/>
    </source>
</evidence>
<dbReference type="PANTHER" id="PTHR47199:SF2">
    <property type="entry name" value="PHOTOSYSTEM II STABILITY_ASSEMBLY FACTOR HCF136, CHLOROPLASTIC"/>
    <property type="match status" value="1"/>
</dbReference>
<dbReference type="InterPro" id="IPR015943">
    <property type="entry name" value="WD40/YVTN_repeat-like_dom_sf"/>
</dbReference>
<feature type="domain" description="Secretion system C-terminal sorting" evidence="4">
    <location>
        <begin position="322"/>
        <end position="394"/>
    </location>
</feature>
<evidence type="ECO:0000259" key="4">
    <source>
        <dbReference type="Pfam" id="PF18962"/>
    </source>
</evidence>
<keyword evidence="1" id="KW-0602">Photosynthesis</keyword>
<organism evidence="5">
    <name type="scientific">candidate division WOR-3 bacterium</name>
    <dbReference type="NCBI Taxonomy" id="2052148"/>
    <lineage>
        <taxon>Bacteria</taxon>
        <taxon>Bacteria division WOR-3</taxon>
    </lineage>
</organism>
<dbReference type="AlphaFoldDB" id="A0A7C6ECP5"/>